<feature type="region of interest" description="Disordered" evidence="2">
    <location>
        <begin position="80"/>
        <end position="111"/>
    </location>
</feature>
<evidence type="ECO:0000256" key="1">
    <source>
        <dbReference type="ARBA" id="ARBA00004328"/>
    </source>
</evidence>
<evidence type="ECO:0000313" key="5">
    <source>
        <dbReference type="Proteomes" id="UP000823401"/>
    </source>
</evidence>
<dbReference type="SUPFAM" id="SSF56563">
    <property type="entry name" value="Major capsid protein gp5"/>
    <property type="match status" value="1"/>
</dbReference>
<dbReference type="Pfam" id="PF05065">
    <property type="entry name" value="Phage_capsid"/>
    <property type="match status" value="1"/>
</dbReference>
<reference evidence="4 5" key="1">
    <citation type="submission" date="2020-07" db="EMBL/GenBank/DDBJ databases">
        <title>Facklamia lactis sp. nov., isolated from raw milk.</title>
        <authorList>
            <person name="Doll E.V."/>
            <person name="Huptas C."/>
            <person name="Staib L."/>
            <person name="Wenning M."/>
            <person name="Scherer S."/>
        </authorList>
    </citation>
    <scope>NUCLEOTIDE SEQUENCE [LARGE SCALE GENOMIC DNA]</scope>
    <source>
        <strain evidence="4 5">DSM 104272</strain>
    </source>
</reference>
<organism evidence="4 5">
    <name type="scientific">Ruoffia tabacinasalis</name>
    <dbReference type="NCBI Taxonomy" id="87458"/>
    <lineage>
        <taxon>Bacteria</taxon>
        <taxon>Bacillati</taxon>
        <taxon>Bacillota</taxon>
        <taxon>Bacilli</taxon>
        <taxon>Lactobacillales</taxon>
        <taxon>Aerococcaceae</taxon>
        <taxon>Ruoffia</taxon>
    </lineage>
</organism>
<dbReference type="InterPro" id="IPR054612">
    <property type="entry name" value="Phage_capsid-like_C"/>
</dbReference>
<dbReference type="NCBIfam" id="TIGR01554">
    <property type="entry name" value="major_cap_HK97"/>
    <property type="match status" value="1"/>
</dbReference>
<evidence type="ECO:0000313" key="4">
    <source>
        <dbReference type="EMBL" id="MBG9977235.1"/>
    </source>
</evidence>
<dbReference type="Gene3D" id="3.30.2320.10">
    <property type="entry name" value="hypothetical protein PF0899 domain"/>
    <property type="match status" value="1"/>
</dbReference>
<dbReference type="Gene3D" id="3.30.2400.10">
    <property type="entry name" value="Major capsid protein gp5"/>
    <property type="match status" value="1"/>
</dbReference>
<name>A0ABS0LG73_9LACT</name>
<dbReference type="Proteomes" id="UP000823401">
    <property type="component" value="Unassembled WGS sequence"/>
</dbReference>
<keyword evidence="5" id="KW-1185">Reference proteome</keyword>
<evidence type="ECO:0000256" key="2">
    <source>
        <dbReference type="SAM" id="MobiDB-lite"/>
    </source>
</evidence>
<proteinExistence type="predicted"/>
<feature type="domain" description="Phage capsid-like C-terminal" evidence="3">
    <location>
        <begin position="138"/>
        <end position="374"/>
    </location>
</feature>
<gene>
    <name evidence="4" type="ORF">HYQ42_00425</name>
</gene>
<accession>A0ABS0LG73</accession>
<comment type="subcellular location">
    <subcellularLocation>
        <location evidence="1">Virion</location>
    </subcellularLocation>
</comment>
<evidence type="ECO:0000259" key="3">
    <source>
        <dbReference type="Pfam" id="PF05065"/>
    </source>
</evidence>
<protein>
    <submittedName>
        <fullName evidence="4">Phage major capsid protein</fullName>
    </submittedName>
</protein>
<comment type="caution">
    <text evidence="4">The sequence shown here is derived from an EMBL/GenBank/DDBJ whole genome shotgun (WGS) entry which is preliminary data.</text>
</comment>
<feature type="compositionally biased region" description="Basic and acidic residues" evidence="2">
    <location>
        <begin position="86"/>
        <end position="111"/>
    </location>
</feature>
<dbReference type="RefSeq" id="WP_197103103.1">
    <property type="nucleotide sequence ID" value="NZ_JACCEL010000001.1"/>
</dbReference>
<sequence length="402" mass="44828">MANPVIIAARLGKKRSSMEKLTEELNLLVARRDEFLGAIDDAETEEDINTIEEEVDSVQLDIDDKESQKTNLQKELDELESELEEANNKKPSPEDDKKENDKGERSMNKKDLVEVRNGLDAYIRSKGQTRDKFTTVEGGALVPDELMKPQLEEPYEELNLVPFVNVVKVNSGAGSMPVIKRATGKMTSVEELAENPELNVPSFNDVDYKIVTYRGEIPISQEMIDDADYDVVGLIADSIELQELNTKNDQISAALKTLPASSVVGSDGLKKMKNVDMKQVYNKNARWIVSASMFNELDTLKDNEGCYLLQPDIKAESGKSLFGKPVEILDDDVIGSNDGDLVGFYGNSKAAVTLFDRKKASVRWVDHHIYGQILAMFSRFQVKTTDTSAGFYFTYTRAVEGA</sequence>
<dbReference type="EMBL" id="JACCEL010000001">
    <property type="protein sequence ID" value="MBG9977235.1"/>
    <property type="molecule type" value="Genomic_DNA"/>
</dbReference>
<dbReference type="InterPro" id="IPR024455">
    <property type="entry name" value="Phage_capsid"/>
</dbReference>